<dbReference type="InterPro" id="IPR002035">
    <property type="entry name" value="VWF_A"/>
</dbReference>
<dbReference type="PROSITE" id="PS50234">
    <property type="entry name" value="VWFA"/>
    <property type="match status" value="3"/>
</dbReference>
<dbReference type="CDD" id="cd00037">
    <property type="entry name" value="CLECT"/>
    <property type="match status" value="1"/>
</dbReference>
<dbReference type="InterPro" id="IPR016187">
    <property type="entry name" value="CTDL_fold"/>
</dbReference>
<feature type="domain" description="VWFA" evidence="2">
    <location>
        <begin position="1"/>
        <end position="117"/>
    </location>
</feature>
<dbReference type="Gene3D" id="3.40.50.410">
    <property type="entry name" value="von Willebrand factor, type A domain"/>
    <property type="match status" value="4"/>
</dbReference>
<dbReference type="Proteomes" id="UP001163046">
    <property type="component" value="Unassembled WGS sequence"/>
</dbReference>
<dbReference type="InterPro" id="IPR050525">
    <property type="entry name" value="ECM_Assembly_Org"/>
</dbReference>
<dbReference type="PROSITE" id="PS50041">
    <property type="entry name" value="C_TYPE_LECTIN_2"/>
    <property type="match status" value="1"/>
</dbReference>
<reference evidence="3" key="1">
    <citation type="submission" date="2023-01" db="EMBL/GenBank/DDBJ databases">
        <title>Genome assembly of the deep-sea coral Lophelia pertusa.</title>
        <authorList>
            <person name="Herrera S."/>
            <person name="Cordes E."/>
        </authorList>
    </citation>
    <scope>NUCLEOTIDE SEQUENCE</scope>
    <source>
        <strain evidence="3">USNM1676648</strain>
        <tissue evidence="3">Polyp</tissue>
    </source>
</reference>
<evidence type="ECO:0000259" key="1">
    <source>
        <dbReference type="PROSITE" id="PS50041"/>
    </source>
</evidence>
<evidence type="ECO:0000313" key="3">
    <source>
        <dbReference type="EMBL" id="KAJ7385819.1"/>
    </source>
</evidence>
<protein>
    <submittedName>
        <fullName evidence="3">Uncharacterized protein</fullName>
    </submittedName>
</protein>
<feature type="domain" description="VWFA" evidence="2">
    <location>
        <begin position="358"/>
        <end position="526"/>
    </location>
</feature>
<dbReference type="PANTHER" id="PTHR24020:SF20">
    <property type="entry name" value="PH DOMAIN-CONTAINING PROTEIN"/>
    <property type="match status" value="1"/>
</dbReference>
<dbReference type="SUPFAM" id="SSF56436">
    <property type="entry name" value="C-type lectin-like"/>
    <property type="match status" value="1"/>
</dbReference>
<proteinExistence type="predicted"/>
<sequence>MSDIDSAVSNVELMDGSCNVGEALYECGSALFSGDAAGRKRILIVLMAGKSQETDIANAAGSLQTTGVKIFAIGIGGSFDKSQLSAMAFSSYYVMSAVNFYGAAGIRGSLCTLVSQAGGIKIGGAAQETGKDGWSSDDVAKPSAELRMTGVKILSVGLGTHYNKAQLNVMASYPQEDHVFAIYFSQMSNIVMAIQDMLCKAATTTVTEGTGAGNKCFGDSCYMFTKSGKTWTDNQNSCRDKGGDLVSMETEEEWKFINSQIQTLTLAGSNEWHIGLKKVGQRWMWVSGKLLTIVKWQKQQPSGDGNVVVMSKDKPSGSQGLFDDIADQLQRAYICEIPKAGGSAISVQPTAAGGAGCDLAIMVDTSSSIRGTGNFQLLINFVTSVFHSFTLGNGIRYGLVAFGSSAKVVFGFNQYTSIYDVDAEVSSLTLTGGSCNVGAALLECKTSLFVGDAGGRTRVLLIFVAGKSTDDIYNAAGSLATAGVKIIAVGMGGLYDSSQLSAMAVSSSYCLNAATFGGLAGIHGSVTSLISQAGGITVSGSALAKAGGCDLAFMVDASSSIMGEANFRLVMNFVTRVYHSFTLGKGVRYGLVVFGDGVKVVFGFSQYTSMSDIDSAVSNVQLMDGSCNAGEALYECGSTLFAGDAAGRKRVLIVLMAGKSQEKDIANAAGSLKRRESR</sequence>
<gene>
    <name evidence="3" type="ORF">OS493_013853</name>
</gene>
<comment type="caution">
    <text evidence="3">The sequence shown here is derived from an EMBL/GenBank/DDBJ whole genome shotgun (WGS) entry which is preliminary data.</text>
</comment>
<dbReference type="InterPro" id="IPR016186">
    <property type="entry name" value="C-type_lectin-like/link_sf"/>
</dbReference>
<dbReference type="AlphaFoldDB" id="A0A9W9ZRI7"/>
<dbReference type="PANTHER" id="PTHR24020">
    <property type="entry name" value="COLLAGEN ALPHA"/>
    <property type="match status" value="1"/>
</dbReference>
<evidence type="ECO:0000259" key="2">
    <source>
        <dbReference type="PROSITE" id="PS50234"/>
    </source>
</evidence>
<dbReference type="SUPFAM" id="SSF53300">
    <property type="entry name" value="vWA-like"/>
    <property type="match status" value="4"/>
</dbReference>
<dbReference type="Pfam" id="PF00092">
    <property type="entry name" value="VWA"/>
    <property type="match status" value="4"/>
</dbReference>
<dbReference type="SMART" id="SM00327">
    <property type="entry name" value="VWA"/>
    <property type="match status" value="2"/>
</dbReference>
<dbReference type="InterPro" id="IPR001304">
    <property type="entry name" value="C-type_lectin-like"/>
</dbReference>
<keyword evidence="4" id="KW-1185">Reference proteome</keyword>
<dbReference type="OrthoDB" id="6132182at2759"/>
<dbReference type="InterPro" id="IPR036465">
    <property type="entry name" value="vWFA_dom_sf"/>
</dbReference>
<evidence type="ECO:0000313" key="4">
    <source>
        <dbReference type="Proteomes" id="UP001163046"/>
    </source>
</evidence>
<dbReference type="EMBL" id="MU825879">
    <property type="protein sequence ID" value="KAJ7385819.1"/>
    <property type="molecule type" value="Genomic_DNA"/>
</dbReference>
<feature type="domain" description="C-type lectin" evidence="1">
    <location>
        <begin position="217"/>
        <end position="336"/>
    </location>
</feature>
<dbReference type="Gene3D" id="3.10.100.10">
    <property type="entry name" value="Mannose-Binding Protein A, subunit A"/>
    <property type="match status" value="1"/>
</dbReference>
<dbReference type="Pfam" id="PF00059">
    <property type="entry name" value="Lectin_C"/>
    <property type="match status" value="1"/>
</dbReference>
<dbReference type="SMART" id="SM00034">
    <property type="entry name" value="CLECT"/>
    <property type="match status" value="1"/>
</dbReference>
<organism evidence="3 4">
    <name type="scientific">Desmophyllum pertusum</name>
    <dbReference type="NCBI Taxonomy" id="174260"/>
    <lineage>
        <taxon>Eukaryota</taxon>
        <taxon>Metazoa</taxon>
        <taxon>Cnidaria</taxon>
        <taxon>Anthozoa</taxon>
        <taxon>Hexacorallia</taxon>
        <taxon>Scleractinia</taxon>
        <taxon>Caryophylliina</taxon>
        <taxon>Caryophylliidae</taxon>
        <taxon>Desmophyllum</taxon>
    </lineage>
</organism>
<accession>A0A9W9ZRI7</accession>
<feature type="domain" description="VWFA" evidence="2">
    <location>
        <begin position="550"/>
        <end position="678"/>
    </location>
</feature>
<name>A0A9W9ZRI7_9CNID</name>